<gene>
    <name evidence="1" type="ORF">AB852_17700</name>
</gene>
<dbReference type="AlphaFoldDB" id="A0A1Q4V694"/>
<proteinExistence type="predicted"/>
<evidence type="ECO:0000313" key="2">
    <source>
        <dbReference type="Proteomes" id="UP000186455"/>
    </source>
</evidence>
<name>A0A1Q4V694_9ACTN</name>
<dbReference type="EMBL" id="LFBV01000004">
    <property type="protein sequence ID" value="OKH93366.1"/>
    <property type="molecule type" value="Genomic_DNA"/>
</dbReference>
<accession>A0A1Q4V694</accession>
<dbReference type="RefSeq" id="WP_073789518.1">
    <property type="nucleotide sequence ID" value="NZ_LFBV01000004.1"/>
</dbReference>
<dbReference type="Proteomes" id="UP000186455">
    <property type="component" value="Unassembled WGS sequence"/>
</dbReference>
<sequence>MPSVQHYGQEYIDGSRARITARVASYRRLAATAAELGGEAKIAFQTSLLAFEPVFFNDLLLALELHFAHRAPGPRDAYGDPLEEVRLLSEALLTGDGTLRADPGPDRQSSVLGLAAGDRVRLREADFVRLAAAFFTEAERRLR</sequence>
<protein>
    <submittedName>
        <fullName evidence="1">Uncharacterized protein</fullName>
    </submittedName>
</protein>
<reference evidence="1 2" key="1">
    <citation type="submission" date="2015-06" db="EMBL/GenBank/DDBJ databases">
        <title>Cloning and characterization of the uncialamcin biosynthetic gene cluster.</title>
        <authorList>
            <person name="Yan X."/>
            <person name="Huang T."/>
            <person name="Ge H."/>
            <person name="Shen B."/>
        </authorList>
    </citation>
    <scope>NUCLEOTIDE SEQUENCE [LARGE SCALE GENOMIC DNA]</scope>
    <source>
        <strain evidence="1 2">DCA2648</strain>
    </source>
</reference>
<keyword evidence="2" id="KW-1185">Reference proteome</keyword>
<comment type="caution">
    <text evidence="1">The sequence shown here is derived from an EMBL/GenBank/DDBJ whole genome shotgun (WGS) entry which is preliminary data.</text>
</comment>
<evidence type="ECO:0000313" key="1">
    <source>
        <dbReference type="EMBL" id="OKH93366.1"/>
    </source>
</evidence>
<organism evidence="1 2">
    <name type="scientific">Streptomyces uncialis</name>
    <dbReference type="NCBI Taxonomy" id="1048205"/>
    <lineage>
        <taxon>Bacteria</taxon>
        <taxon>Bacillati</taxon>
        <taxon>Actinomycetota</taxon>
        <taxon>Actinomycetes</taxon>
        <taxon>Kitasatosporales</taxon>
        <taxon>Streptomycetaceae</taxon>
        <taxon>Streptomyces</taxon>
    </lineage>
</organism>